<organism evidence="3 4">
    <name type="scientific">Virgibacillus xinjiangensis</name>
    <dbReference type="NCBI Taxonomy" id="393090"/>
    <lineage>
        <taxon>Bacteria</taxon>
        <taxon>Bacillati</taxon>
        <taxon>Bacillota</taxon>
        <taxon>Bacilli</taxon>
        <taxon>Bacillales</taxon>
        <taxon>Bacillaceae</taxon>
        <taxon>Virgibacillus</taxon>
    </lineage>
</organism>
<comment type="caution">
    <text evidence="3">The sequence shown here is derived from an EMBL/GenBank/DDBJ whole genome shotgun (WGS) entry which is preliminary data.</text>
</comment>
<dbReference type="Pfam" id="PF01476">
    <property type="entry name" value="LysM"/>
    <property type="match status" value="1"/>
</dbReference>
<dbReference type="SMART" id="SM00257">
    <property type="entry name" value="LysM"/>
    <property type="match status" value="1"/>
</dbReference>
<dbReference type="InterPro" id="IPR010611">
    <property type="entry name" value="3D_dom"/>
</dbReference>
<evidence type="ECO:0000313" key="3">
    <source>
        <dbReference type="EMBL" id="MFC3039680.1"/>
    </source>
</evidence>
<gene>
    <name evidence="3" type="ORF">ACFOGI_05395</name>
</gene>
<keyword evidence="4" id="KW-1185">Reference proteome</keyword>
<accession>A0ABV7CTG9</accession>
<proteinExistence type="predicted"/>
<evidence type="ECO:0000313" key="4">
    <source>
        <dbReference type="Proteomes" id="UP001595279"/>
    </source>
</evidence>
<dbReference type="PROSITE" id="PS51782">
    <property type="entry name" value="LYSM"/>
    <property type="match status" value="1"/>
</dbReference>
<dbReference type="Pfam" id="PF06725">
    <property type="entry name" value="3D"/>
    <property type="match status" value="1"/>
</dbReference>
<dbReference type="RefSeq" id="WP_390269595.1">
    <property type="nucleotide sequence ID" value="NZ_JBHRSA010000020.1"/>
</dbReference>
<reference evidence="4" key="1">
    <citation type="journal article" date="2019" name="Int. J. Syst. Evol. Microbiol.">
        <title>The Global Catalogue of Microorganisms (GCM) 10K type strain sequencing project: providing services to taxonomists for standard genome sequencing and annotation.</title>
        <authorList>
            <consortium name="The Broad Institute Genomics Platform"/>
            <consortium name="The Broad Institute Genome Sequencing Center for Infectious Disease"/>
            <person name="Wu L."/>
            <person name="Ma J."/>
        </authorList>
    </citation>
    <scope>NUCLEOTIDE SEQUENCE [LARGE SCALE GENOMIC DNA]</scope>
    <source>
        <strain evidence="4">KCTC 13128</strain>
    </source>
</reference>
<dbReference type="InterPro" id="IPR036779">
    <property type="entry name" value="LysM_dom_sf"/>
</dbReference>
<dbReference type="CDD" id="cd00118">
    <property type="entry name" value="LysM"/>
    <property type="match status" value="1"/>
</dbReference>
<dbReference type="Gene3D" id="3.10.350.10">
    <property type="entry name" value="LysM domain"/>
    <property type="match status" value="1"/>
</dbReference>
<feature type="chain" id="PRO_5047459858" evidence="1">
    <location>
        <begin position="26"/>
        <end position="173"/>
    </location>
</feature>
<dbReference type="InterPro" id="IPR018392">
    <property type="entry name" value="LysM"/>
</dbReference>
<evidence type="ECO:0000256" key="1">
    <source>
        <dbReference type="SAM" id="SignalP"/>
    </source>
</evidence>
<name>A0ABV7CTG9_9BACI</name>
<keyword evidence="1" id="KW-0732">Signal</keyword>
<sequence length="173" mass="18200">MKYIILVTLLTAGLFLLPDATSAHGKYTVQPGDVLSKISMNHKVEIDTLLASNPSIEDPDTIFPGQTITLPGGNGQQFTVTAYTAGYESTGKRPGDPAYGVTASGTTVKEGQTIACPPSISFGTTIHIPALGETYTCEDRGGAITDGRLDVYIADVNQALAFGVKELQAHILN</sequence>
<dbReference type="InterPro" id="IPR059180">
    <property type="entry name" value="3D_YorM"/>
</dbReference>
<feature type="signal peptide" evidence="1">
    <location>
        <begin position="1"/>
        <end position="25"/>
    </location>
</feature>
<evidence type="ECO:0000259" key="2">
    <source>
        <dbReference type="PROSITE" id="PS51782"/>
    </source>
</evidence>
<protein>
    <submittedName>
        <fullName evidence="3">LysM peptidoglycan-binding domain-containing protein</fullName>
    </submittedName>
</protein>
<dbReference type="Proteomes" id="UP001595279">
    <property type="component" value="Unassembled WGS sequence"/>
</dbReference>
<dbReference type="SUPFAM" id="SSF54106">
    <property type="entry name" value="LysM domain"/>
    <property type="match status" value="1"/>
</dbReference>
<dbReference type="EMBL" id="JBHRSA010000020">
    <property type="protein sequence ID" value="MFC3039680.1"/>
    <property type="molecule type" value="Genomic_DNA"/>
</dbReference>
<feature type="domain" description="LysM" evidence="2">
    <location>
        <begin position="25"/>
        <end position="70"/>
    </location>
</feature>
<dbReference type="CDD" id="cd14667">
    <property type="entry name" value="3D_containing_proteins"/>
    <property type="match status" value="1"/>
</dbReference>